<dbReference type="Proteomes" id="UP001163823">
    <property type="component" value="Chromosome 8"/>
</dbReference>
<protein>
    <submittedName>
        <fullName evidence="1">Uncharacterized protein</fullName>
    </submittedName>
</protein>
<sequence length="82" mass="9176">MVVYTFSFVCGWSCSITTLAAALNCHLSSCIFKLSWSPLVAAPSFVRPRVQQGAVKVYWRCSFAVFFSWQFLARTVVAGAWD</sequence>
<organism evidence="1 2">
    <name type="scientific">Quillaja saponaria</name>
    <name type="common">Soap bark tree</name>
    <dbReference type="NCBI Taxonomy" id="32244"/>
    <lineage>
        <taxon>Eukaryota</taxon>
        <taxon>Viridiplantae</taxon>
        <taxon>Streptophyta</taxon>
        <taxon>Embryophyta</taxon>
        <taxon>Tracheophyta</taxon>
        <taxon>Spermatophyta</taxon>
        <taxon>Magnoliopsida</taxon>
        <taxon>eudicotyledons</taxon>
        <taxon>Gunneridae</taxon>
        <taxon>Pentapetalae</taxon>
        <taxon>rosids</taxon>
        <taxon>fabids</taxon>
        <taxon>Fabales</taxon>
        <taxon>Quillajaceae</taxon>
        <taxon>Quillaja</taxon>
    </lineage>
</organism>
<comment type="caution">
    <text evidence="1">The sequence shown here is derived from an EMBL/GenBank/DDBJ whole genome shotgun (WGS) entry which is preliminary data.</text>
</comment>
<reference evidence="1" key="1">
    <citation type="journal article" date="2023" name="Science">
        <title>Elucidation of the pathway for biosynthesis of saponin adjuvants from the soapbark tree.</title>
        <authorList>
            <person name="Reed J."/>
            <person name="Orme A."/>
            <person name="El-Demerdash A."/>
            <person name="Owen C."/>
            <person name="Martin L.B.B."/>
            <person name="Misra R.C."/>
            <person name="Kikuchi S."/>
            <person name="Rejzek M."/>
            <person name="Martin A.C."/>
            <person name="Harkess A."/>
            <person name="Leebens-Mack J."/>
            <person name="Louveau T."/>
            <person name="Stephenson M.J."/>
            <person name="Osbourn A."/>
        </authorList>
    </citation>
    <scope>NUCLEOTIDE SEQUENCE</scope>
    <source>
        <strain evidence="1">S10</strain>
    </source>
</reference>
<gene>
    <name evidence="1" type="ORF">O6P43_020266</name>
</gene>
<proteinExistence type="predicted"/>
<accession>A0AAD7PM13</accession>
<evidence type="ECO:0000313" key="1">
    <source>
        <dbReference type="EMBL" id="KAJ7959729.1"/>
    </source>
</evidence>
<dbReference type="EMBL" id="JARAOO010000008">
    <property type="protein sequence ID" value="KAJ7959729.1"/>
    <property type="molecule type" value="Genomic_DNA"/>
</dbReference>
<name>A0AAD7PM13_QUISA</name>
<dbReference type="AlphaFoldDB" id="A0AAD7PM13"/>
<dbReference type="KEGG" id="qsa:O6P43_020266"/>
<evidence type="ECO:0000313" key="2">
    <source>
        <dbReference type="Proteomes" id="UP001163823"/>
    </source>
</evidence>
<keyword evidence="2" id="KW-1185">Reference proteome</keyword>